<dbReference type="Proteomes" id="UP000283003">
    <property type="component" value="Unassembled WGS sequence"/>
</dbReference>
<keyword evidence="1" id="KW-1133">Transmembrane helix</keyword>
<keyword evidence="3" id="KW-1185">Reference proteome</keyword>
<evidence type="ECO:0000313" key="3">
    <source>
        <dbReference type="Proteomes" id="UP000283003"/>
    </source>
</evidence>
<reference evidence="2 3" key="1">
    <citation type="submission" date="2018-12" db="EMBL/GenBank/DDBJ databases">
        <title>Croceicoccus ponticola sp. nov., a lipolytic bacterium isolated from seawater.</title>
        <authorList>
            <person name="Yoon J.-H."/>
        </authorList>
    </citation>
    <scope>NUCLEOTIDE SEQUENCE [LARGE SCALE GENOMIC DNA]</scope>
    <source>
        <strain evidence="2 3">GM-16</strain>
    </source>
</reference>
<proteinExistence type="predicted"/>
<protein>
    <submittedName>
        <fullName evidence="2">Uncharacterized protein</fullName>
    </submittedName>
</protein>
<dbReference type="RefSeq" id="WP_127611136.1">
    <property type="nucleotide sequence ID" value="NZ_RXOL01000001.1"/>
</dbReference>
<dbReference type="OrthoDB" id="8094857at2"/>
<sequence>MQSAAREKLPQRKVNSLLVIGILFAPGIFVWFLLRQGHSTLARVIGFSWAGFMLLVWVAVVSAGPPDRGADAERLAEPIGQGEFANVEDEKQAVTANRTVEGEALQDAYDAPAFGKLKNAQKDERVGRLREGAARAANNRTLKQPTGSRSVRWITNTYLAGCPVASDWFEMQEAVERGNMSIDHPDRCIVMQPGTVIIAPPEGKRETITHKGHEYEKASLQDGRVFWTDEMDDVSLTRFEAVGQREIAFVSAMTDFVIVCAKAVDRQTTTFQTWAA</sequence>
<name>A0A437H022_9SPHN</name>
<feature type="transmembrane region" description="Helical" evidence="1">
    <location>
        <begin position="41"/>
        <end position="60"/>
    </location>
</feature>
<comment type="caution">
    <text evidence="2">The sequence shown here is derived from an EMBL/GenBank/DDBJ whole genome shotgun (WGS) entry which is preliminary data.</text>
</comment>
<evidence type="ECO:0000313" key="2">
    <source>
        <dbReference type="EMBL" id="RVQ68950.1"/>
    </source>
</evidence>
<feature type="transmembrane region" description="Helical" evidence="1">
    <location>
        <begin position="16"/>
        <end position="34"/>
    </location>
</feature>
<dbReference type="AlphaFoldDB" id="A0A437H022"/>
<evidence type="ECO:0000256" key="1">
    <source>
        <dbReference type="SAM" id="Phobius"/>
    </source>
</evidence>
<gene>
    <name evidence="2" type="ORF">EKN06_01650</name>
</gene>
<accession>A0A437H022</accession>
<organism evidence="2 3">
    <name type="scientific">Croceicoccus ponticola</name>
    <dbReference type="NCBI Taxonomy" id="2217664"/>
    <lineage>
        <taxon>Bacteria</taxon>
        <taxon>Pseudomonadati</taxon>
        <taxon>Pseudomonadota</taxon>
        <taxon>Alphaproteobacteria</taxon>
        <taxon>Sphingomonadales</taxon>
        <taxon>Erythrobacteraceae</taxon>
        <taxon>Croceicoccus</taxon>
    </lineage>
</organism>
<keyword evidence="1" id="KW-0812">Transmembrane</keyword>
<dbReference type="EMBL" id="RXOL01000001">
    <property type="protein sequence ID" value="RVQ68950.1"/>
    <property type="molecule type" value="Genomic_DNA"/>
</dbReference>
<keyword evidence="1" id="KW-0472">Membrane</keyword>